<feature type="compositionally biased region" description="Pro residues" evidence="1">
    <location>
        <begin position="48"/>
        <end position="64"/>
    </location>
</feature>
<reference evidence="3 4" key="1">
    <citation type="submission" date="2019-12" db="EMBL/GenBank/DDBJ databases">
        <authorList>
            <person name="Alioto T."/>
            <person name="Alioto T."/>
            <person name="Gomez Garrido J."/>
        </authorList>
    </citation>
    <scope>NUCLEOTIDE SEQUENCE [LARGE SCALE GENOMIC DNA]</scope>
</reference>
<dbReference type="EMBL" id="CACTIH010001861">
    <property type="protein sequence ID" value="CAA2966436.1"/>
    <property type="molecule type" value="Genomic_DNA"/>
</dbReference>
<evidence type="ECO:0000256" key="1">
    <source>
        <dbReference type="SAM" id="MobiDB-lite"/>
    </source>
</evidence>
<keyword evidence="4" id="KW-1185">Reference proteome</keyword>
<keyword evidence="2" id="KW-0472">Membrane</keyword>
<protein>
    <submittedName>
        <fullName evidence="3">Cysteine-rich and transmembrane domain-containing WIH2-like</fullName>
    </submittedName>
</protein>
<keyword evidence="2 3" id="KW-0812">Transmembrane</keyword>
<dbReference type="AlphaFoldDB" id="A0A8S0QHK6"/>
<name>A0A8S0QHK6_OLEEU</name>
<gene>
    <name evidence="3" type="ORF">OLEA9_A052392</name>
</gene>
<feature type="compositionally biased region" description="Pro residues" evidence="1">
    <location>
        <begin position="11"/>
        <end position="23"/>
    </location>
</feature>
<accession>A0A8S0QHK6</accession>
<organism evidence="3 4">
    <name type="scientific">Olea europaea subsp. europaea</name>
    <dbReference type="NCBI Taxonomy" id="158383"/>
    <lineage>
        <taxon>Eukaryota</taxon>
        <taxon>Viridiplantae</taxon>
        <taxon>Streptophyta</taxon>
        <taxon>Embryophyta</taxon>
        <taxon>Tracheophyta</taxon>
        <taxon>Spermatophyta</taxon>
        <taxon>Magnoliopsida</taxon>
        <taxon>eudicotyledons</taxon>
        <taxon>Gunneridae</taxon>
        <taxon>Pentapetalae</taxon>
        <taxon>asterids</taxon>
        <taxon>lamiids</taxon>
        <taxon>Lamiales</taxon>
        <taxon>Oleaceae</taxon>
        <taxon>Oleeae</taxon>
        <taxon>Olea</taxon>
    </lineage>
</organism>
<feature type="region of interest" description="Disordered" evidence="1">
    <location>
        <begin position="1"/>
        <end position="69"/>
    </location>
</feature>
<evidence type="ECO:0000313" key="3">
    <source>
        <dbReference type="EMBL" id="CAA2966436.1"/>
    </source>
</evidence>
<evidence type="ECO:0000256" key="2">
    <source>
        <dbReference type="SAM" id="Phobius"/>
    </source>
</evidence>
<dbReference type="Proteomes" id="UP000594638">
    <property type="component" value="Unassembled WGS sequence"/>
</dbReference>
<feature type="transmembrane region" description="Helical" evidence="2">
    <location>
        <begin position="91"/>
        <end position="111"/>
    </location>
</feature>
<feature type="compositionally biased region" description="Low complexity" evidence="1">
    <location>
        <begin position="29"/>
        <end position="47"/>
    </location>
</feature>
<feature type="compositionally biased region" description="Low complexity" evidence="1">
    <location>
        <begin position="1"/>
        <end position="10"/>
    </location>
</feature>
<comment type="caution">
    <text evidence="3">The sequence shown here is derived from an EMBL/GenBank/DDBJ whole genome shotgun (WGS) entry which is preliminary data.</text>
</comment>
<dbReference type="Gramene" id="OE9A052392T1">
    <property type="protein sequence ID" value="OE9A052392C1"/>
    <property type="gene ID" value="OE9A052392"/>
</dbReference>
<dbReference type="PANTHER" id="PTHR31248">
    <property type="entry name" value="DOMAIN PROTEIN, PUTATIVE (AFU_ORTHOLOGUE AFUA_5G04290)-RELATED"/>
    <property type="match status" value="1"/>
</dbReference>
<proteinExistence type="predicted"/>
<dbReference type="PANTHER" id="PTHR31248:SF28">
    <property type="entry name" value="PROTEIN CYSTEINE-RICH TRANSMEMBRANE MODULE 10"/>
    <property type="match status" value="1"/>
</dbReference>
<sequence length="131" mass="14685">MSYYNQNQPPVGVPPPQGYPPEGYPKDAYPPAGYPPQQGYPQQGYPPQGYPPQYAPQYGAPPPQKQSNSSAGLMEGWIFTFYEFRSGRSEFLVLFITLLFGELIASQLISLRTVVDVRLWLGAPWLDDLNN</sequence>
<keyword evidence="2" id="KW-1133">Transmembrane helix</keyword>
<evidence type="ECO:0000313" key="4">
    <source>
        <dbReference type="Proteomes" id="UP000594638"/>
    </source>
</evidence>